<keyword evidence="3" id="KW-0285">Flavoprotein</keyword>
<evidence type="ECO:0000256" key="2">
    <source>
        <dbReference type="ARBA" id="ARBA00007118"/>
    </source>
</evidence>
<evidence type="ECO:0000256" key="4">
    <source>
        <dbReference type="ARBA" id="ARBA00022643"/>
    </source>
</evidence>
<dbReference type="Gene3D" id="3.40.109.10">
    <property type="entry name" value="NADH Oxidase"/>
    <property type="match status" value="1"/>
</dbReference>
<dbReference type="PANTHER" id="PTHR43821:SF1">
    <property type="entry name" value="NAD(P)H NITROREDUCTASE YDJA-RELATED"/>
    <property type="match status" value="1"/>
</dbReference>
<keyword evidence="7" id="KW-0520">NAD</keyword>
<evidence type="ECO:0000256" key="7">
    <source>
        <dbReference type="ARBA" id="ARBA00023027"/>
    </source>
</evidence>
<organism evidence="9 10">
    <name type="scientific">Brevibacillus fortis</name>
    <dbReference type="NCBI Taxonomy" id="2126352"/>
    <lineage>
        <taxon>Bacteria</taxon>
        <taxon>Bacillati</taxon>
        <taxon>Bacillota</taxon>
        <taxon>Bacilli</taxon>
        <taxon>Bacillales</taxon>
        <taxon>Paenibacillaceae</taxon>
        <taxon>Brevibacillus</taxon>
    </lineage>
</organism>
<gene>
    <name evidence="9" type="ORF">C7R93_11825</name>
</gene>
<evidence type="ECO:0000313" key="9">
    <source>
        <dbReference type="EMBL" id="PSJ95421.1"/>
    </source>
</evidence>
<keyword evidence="6" id="KW-0560">Oxidoreductase</keyword>
<dbReference type="InterPro" id="IPR026021">
    <property type="entry name" value="YdjA-like"/>
</dbReference>
<comment type="cofactor">
    <cofactor evidence="1">
        <name>FMN</name>
        <dbReference type="ChEBI" id="CHEBI:58210"/>
    </cofactor>
</comment>
<sequence>MSQGIVSDMTATIRNRRTIRDFNGEPMKEETVVELLQDAAWAPFHSAKEPWRFILFMEEGRRTFAEAVMLAYSKEEVEKWGEKMMHQYCELMQAHLLIVIEADPRQKQFEDAFSAAAAFIQNLQLLAWERKVGVVWKTNDYNWHPKFLQAVGVKQGERVVGTLHLGYFNDNKVPRPKMRTPIRELLTVHHE</sequence>
<accession>A0A2P7V879</accession>
<evidence type="ECO:0000256" key="1">
    <source>
        <dbReference type="ARBA" id="ARBA00001917"/>
    </source>
</evidence>
<keyword evidence="5" id="KW-0521">NADP</keyword>
<evidence type="ECO:0000313" key="10">
    <source>
        <dbReference type="Proteomes" id="UP000240419"/>
    </source>
</evidence>
<dbReference type="GO" id="GO:0016491">
    <property type="term" value="F:oxidoreductase activity"/>
    <property type="evidence" value="ECO:0007669"/>
    <property type="project" value="UniProtKB-KW"/>
</dbReference>
<dbReference type="CDD" id="cd02135">
    <property type="entry name" value="YdjA-like"/>
    <property type="match status" value="1"/>
</dbReference>
<dbReference type="Pfam" id="PF00881">
    <property type="entry name" value="Nitroreductase"/>
    <property type="match status" value="1"/>
</dbReference>
<dbReference type="OrthoDB" id="9804207at2"/>
<comment type="similarity">
    <text evidence="2">Belongs to the nitroreductase family.</text>
</comment>
<reference evidence="9 10" key="1">
    <citation type="submission" date="2018-03" db="EMBL/GenBank/DDBJ databases">
        <title>Brevisbacillus phylogenomics.</title>
        <authorList>
            <person name="Dunlap C."/>
        </authorList>
    </citation>
    <scope>NUCLEOTIDE SEQUENCE [LARGE SCALE GENOMIC DNA]</scope>
    <source>
        <strain evidence="9 10">NRRL NRS-1210</strain>
    </source>
</reference>
<dbReference type="AlphaFoldDB" id="A0A2P7V879"/>
<comment type="caution">
    <text evidence="9">The sequence shown here is derived from an EMBL/GenBank/DDBJ whole genome shotgun (WGS) entry which is preliminary data.</text>
</comment>
<dbReference type="InterPro" id="IPR052530">
    <property type="entry name" value="NAD(P)H_nitroreductase"/>
</dbReference>
<keyword evidence="4" id="KW-0288">FMN</keyword>
<dbReference type="InterPro" id="IPR029479">
    <property type="entry name" value="Nitroreductase"/>
</dbReference>
<dbReference type="PANTHER" id="PTHR43821">
    <property type="entry name" value="NAD(P)H NITROREDUCTASE YDJA-RELATED"/>
    <property type="match status" value="1"/>
</dbReference>
<dbReference type="InterPro" id="IPR000415">
    <property type="entry name" value="Nitroreductase-like"/>
</dbReference>
<proteinExistence type="inferred from homology"/>
<dbReference type="SUPFAM" id="SSF55469">
    <property type="entry name" value="FMN-dependent nitroreductase-like"/>
    <property type="match status" value="1"/>
</dbReference>
<evidence type="ECO:0000259" key="8">
    <source>
        <dbReference type="Pfam" id="PF00881"/>
    </source>
</evidence>
<dbReference type="EMBL" id="PXZM01000018">
    <property type="protein sequence ID" value="PSJ95421.1"/>
    <property type="molecule type" value="Genomic_DNA"/>
</dbReference>
<feature type="domain" description="Nitroreductase" evidence="8">
    <location>
        <begin position="13"/>
        <end position="167"/>
    </location>
</feature>
<evidence type="ECO:0000256" key="6">
    <source>
        <dbReference type="ARBA" id="ARBA00023002"/>
    </source>
</evidence>
<keyword evidence="10" id="KW-1185">Reference proteome</keyword>
<dbReference type="RefSeq" id="WP_106838988.1">
    <property type="nucleotide sequence ID" value="NZ_JBCNIW010000029.1"/>
</dbReference>
<evidence type="ECO:0000256" key="5">
    <source>
        <dbReference type="ARBA" id="ARBA00022857"/>
    </source>
</evidence>
<dbReference type="Proteomes" id="UP000240419">
    <property type="component" value="Unassembled WGS sequence"/>
</dbReference>
<name>A0A2P7V879_9BACL</name>
<protein>
    <submittedName>
        <fullName evidence="9">Nitroreductase</fullName>
    </submittedName>
</protein>
<evidence type="ECO:0000256" key="3">
    <source>
        <dbReference type="ARBA" id="ARBA00022630"/>
    </source>
</evidence>